<evidence type="ECO:0000313" key="5">
    <source>
        <dbReference type="EMBL" id="QEO14175.1"/>
    </source>
</evidence>
<evidence type="ECO:0000259" key="4">
    <source>
        <dbReference type="Pfam" id="PF13439"/>
    </source>
</evidence>
<dbReference type="InterPro" id="IPR028098">
    <property type="entry name" value="Glyco_trans_4-like_N"/>
</dbReference>
<dbReference type="Proteomes" id="UP000324678">
    <property type="component" value="Chromosome"/>
</dbReference>
<dbReference type="RefSeq" id="WP_149160196.1">
    <property type="nucleotide sequence ID" value="NZ_CP043505.1"/>
</dbReference>
<dbReference type="SUPFAM" id="SSF53756">
    <property type="entry name" value="UDP-Glycosyltransferase/glycogen phosphorylase"/>
    <property type="match status" value="1"/>
</dbReference>
<organism evidence="5 6">
    <name type="scientific">Agromyces intestinalis</name>
    <dbReference type="NCBI Taxonomy" id="2592652"/>
    <lineage>
        <taxon>Bacteria</taxon>
        <taxon>Bacillati</taxon>
        <taxon>Actinomycetota</taxon>
        <taxon>Actinomycetes</taxon>
        <taxon>Micrococcales</taxon>
        <taxon>Microbacteriaceae</taxon>
        <taxon>Agromyces</taxon>
    </lineage>
</organism>
<dbReference type="PANTHER" id="PTHR12526">
    <property type="entry name" value="GLYCOSYLTRANSFERASE"/>
    <property type="match status" value="1"/>
</dbReference>
<dbReference type="PANTHER" id="PTHR12526:SF640">
    <property type="entry name" value="COLANIC ACID BIOSYNTHESIS GLYCOSYLTRANSFERASE WCAL-RELATED"/>
    <property type="match status" value="1"/>
</dbReference>
<dbReference type="Pfam" id="PF13692">
    <property type="entry name" value="Glyco_trans_1_4"/>
    <property type="match status" value="1"/>
</dbReference>
<dbReference type="KEGG" id="ail:FLP10_06890"/>
<keyword evidence="3 5" id="KW-0808">Transferase</keyword>
<proteinExistence type="inferred from homology"/>
<dbReference type="CDD" id="cd03801">
    <property type="entry name" value="GT4_PimA-like"/>
    <property type="match status" value="1"/>
</dbReference>
<comment type="similarity">
    <text evidence="1">Belongs to the glycosyltransferase group 1 family. Glycosyltransferase 4 subfamily.</text>
</comment>
<keyword evidence="2" id="KW-0328">Glycosyltransferase</keyword>
<sequence length="339" mass="36215">MTRVTVHHLGRSGEHAGGMTQVVNGYLAWRFDEVDVRVITSRADPHDMAGAMRRSAQAFAELVRLPKRAPQVVVGHLSERGSFVREGALLRVAKARGIPTVAHLHGSEFAAFADRHPRLVAAALRSADRVVSLSDESSEVSARYVDAERIVLVPNAIAPGHPAPVKQRIAVFGGVVGRRKGVDVLLEAWRRAAPDDWRLVIAGPIAEADLALECSGVEFAGPLAHDALMRVLDDAAIAVLPSRDEAMPMFVLEALARDCAVVSTRVGGIPAVLRDGAGVLVEPGDVDALATALATLTRSAAARGRLAAAGRRVFDERYSAAAVFPRLERLWVETAQRAA</sequence>
<dbReference type="OrthoDB" id="477186at2"/>
<reference evidence="5 6" key="1">
    <citation type="submission" date="2019-09" db="EMBL/GenBank/DDBJ databases">
        <title>Genome sequencing of strain KACC 19306.</title>
        <authorList>
            <person name="Heo J."/>
            <person name="Kim S.-J."/>
            <person name="Kim J.-S."/>
            <person name="Hong S.-B."/>
            <person name="Kwon S.-W."/>
        </authorList>
    </citation>
    <scope>NUCLEOTIDE SEQUENCE [LARGE SCALE GENOMIC DNA]</scope>
    <source>
        <strain evidence="5 6">KACC 19306</strain>
    </source>
</reference>
<name>A0A5C1YF71_9MICO</name>
<dbReference type="Gene3D" id="3.40.50.2000">
    <property type="entry name" value="Glycogen Phosphorylase B"/>
    <property type="match status" value="2"/>
</dbReference>
<dbReference type="Pfam" id="PF13439">
    <property type="entry name" value="Glyco_transf_4"/>
    <property type="match status" value="1"/>
</dbReference>
<feature type="domain" description="Glycosyltransferase subfamily 4-like N-terminal" evidence="4">
    <location>
        <begin position="36"/>
        <end position="157"/>
    </location>
</feature>
<gene>
    <name evidence="5" type="ORF">FLP10_06890</name>
</gene>
<evidence type="ECO:0000313" key="6">
    <source>
        <dbReference type="Proteomes" id="UP000324678"/>
    </source>
</evidence>
<dbReference type="GO" id="GO:0016757">
    <property type="term" value="F:glycosyltransferase activity"/>
    <property type="evidence" value="ECO:0007669"/>
    <property type="project" value="UniProtKB-KW"/>
</dbReference>
<accession>A0A5C1YF71</accession>
<dbReference type="EMBL" id="CP043505">
    <property type="protein sequence ID" value="QEO14175.1"/>
    <property type="molecule type" value="Genomic_DNA"/>
</dbReference>
<evidence type="ECO:0000256" key="3">
    <source>
        <dbReference type="ARBA" id="ARBA00022679"/>
    </source>
</evidence>
<keyword evidence="6" id="KW-1185">Reference proteome</keyword>
<protein>
    <submittedName>
        <fullName evidence="5">Glycosyltransferase family 4 protein</fullName>
    </submittedName>
</protein>
<dbReference type="AlphaFoldDB" id="A0A5C1YF71"/>
<evidence type="ECO:0000256" key="1">
    <source>
        <dbReference type="ARBA" id="ARBA00009481"/>
    </source>
</evidence>
<evidence type="ECO:0000256" key="2">
    <source>
        <dbReference type="ARBA" id="ARBA00022676"/>
    </source>
</evidence>